<proteinExistence type="predicted"/>
<accession>A0ABU1ESI7</accession>
<name>A0ABU1ESI7_9FLAO</name>
<comment type="subcellular location">
    <subcellularLocation>
        <location evidence="1">Cell membrane</location>
        <topology evidence="1">Multi-pass membrane protein</topology>
    </subcellularLocation>
</comment>
<keyword evidence="2" id="KW-1003">Cell membrane</keyword>
<feature type="transmembrane region" description="Helical" evidence="6">
    <location>
        <begin position="6"/>
        <end position="27"/>
    </location>
</feature>
<dbReference type="Proteomes" id="UP001257234">
    <property type="component" value="Unassembled WGS sequence"/>
</dbReference>
<dbReference type="EMBL" id="JAVJIU010000004">
    <property type="protein sequence ID" value="MDR5591357.1"/>
    <property type="molecule type" value="Genomic_DNA"/>
</dbReference>
<evidence type="ECO:0000256" key="2">
    <source>
        <dbReference type="ARBA" id="ARBA00022475"/>
    </source>
</evidence>
<evidence type="ECO:0000313" key="8">
    <source>
        <dbReference type="Proteomes" id="UP001257234"/>
    </source>
</evidence>
<dbReference type="PANTHER" id="PTHR30086">
    <property type="entry name" value="ARGININE EXPORTER PROTEIN ARGO"/>
    <property type="match status" value="1"/>
</dbReference>
<keyword evidence="4 6" id="KW-1133">Transmembrane helix</keyword>
<dbReference type="RefSeq" id="WP_309562220.1">
    <property type="nucleotide sequence ID" value="NZ_JAVJIU010000004.1"/>
</dbReference>
<evidence type="ECO:0000256" key="6">
    <source>
        <dbReference type="SAM" id="Phobius"/>
    </source>
</evidence>
<dbReference type="PANTHER" id="PTHR30086:SF20">
    <property type="entry name" value="ARGININE EXPORTER PROTEIN ARGO-RELATED"/>
    <property type="match status" value="1"/>
</dbReference>
<dbReference type="Pfam" id="PF01810">
    <property type="entry name" value="LysE"/>
    <property type="match status" value="1"/>
</dbReference>
<dbReference type="InterPro" id="IPR001123">
    <property type="entry name" value="LeuE-type"/>
</dbReference>
<feature type="transmembrane region" description="Helical" evidence="6">
    <location>
        <begin position="39"/>
        <end position="60"/>
    </location>
</feature>
<evidence type="ECO:0000256" key="5">
    <source>
        <dbReference type="ARBA" id="ARBA00023136"/>
    </source>
</evidence>
<evidence type="ECO:0000256" key="1">
    <source>
        <dbReference type="ARBA" id="ARBA00004651"/>
    </source>
</evidence>
<sequence length="244" mass="27217">MLQDVLAALPLGFFLAFLFGPVFFVLLETAAIKGFRAAFSLDLGVILADMVFIAIAYFSTTKLLESLKDDPALFIFGGMILATYGLMSFIQTKKTIHTDDETPEIRKLGKSDYFGLFAKGFLLNFINIGVLGFWLGVIIVFGPKMDMETDRISVFLISVLVTYLIVDVFKILLAKKLNRKLTPHRIYVMKKAISVILILFGVILIFQGAFPSQVDEIKDQIEEITPNDSLIGKLDDLGISEDEK</sequence>
<keyword evidence="3 6" id="KW-0812">Transmembrane</keyword>
<keyword evidence="8" id="KW-1185">Reference proteome</keyword>
<comment type="caution">
    <text evidence="7">The sequence shown here is derived from an EMBL/GenBank/DDBJ whole genome shotgun (WGS) entry which is preliminary data.</text>
</comment>
<feature type="transmembrane region" description="Helical" evidence="6">
    <location>
        <begin position="192"/>
        <end position="210"/>
    </location>
</feature>
<gene>
    <name evidence="7" type="ORF">RE431_11980</name>
</gene>
<feature type="transmembrane region" description="Helical" evidence="6">
    <location>
        <begin position="152"/>
        <end position="172"/>
    </location>
</feature>
<feature type="transmembrane region" description="Helical" evidence="6">
    <location>
        <begin position="72"/>
        <end position="92"/>
    </location>
</feature>
<keyword evidence="5 6" id="KW-0472">Membrane</keyword>
<reference evidence="8" key="1">
    <citation type="submission" date="2023-07" db="EMBL/GenBank/DDBJ databases">
        <title>Christiangramia sp. SM2212., a novel bacterium of the family Flavobacteriaceae isolated from the sea sediment.</title>
        <authorList>
            <person name="Wang J."/>
            <person name="Zhang X."/>
        </authorList>
    </citation>
    <scope>NUCLEOTIDE SEQUENCE [LARGE SCALE GENOMIC DNA]</scope>
    <source>
        <strain evidence="8">SM2212</strain>
    </source>
</reference>
<protein>
    <submittedName>
        <fullName evidence="7">LysE family transporter</fullName>
    </submittedName>
</protein>
<organism evidence="7 8">
    <name type="scientific">Christiangramia sediminicola</name>
    <dbReference type="NCBI Taxonomy" id="3073267"/>
    <lineage>
        <taxon>Bacteria</taxon>
        <taxon>Pseudomonadati</taxon>
        <taxon>Bacteroidota</taxon>
        <taxon>Flavobacteriia</taxon>
        <taxon>Flavobacteriales</taxon>
        <taxon>Flavobacteriaceae</taxon>
        <taxon>Christiangramia</taxon>
    </lineage>
</organism>
<feature type="transmembrane region" description="Helical" evidence="6">
    <location>
        <begin position="113"/>
        <end position="140"/>
    </location>
</feature>
<evidence type="ECO:0000256" key="4">
    <source>
        <dbReference type="ARBA" id="ARBA00022989"/>
    </source>
</evidence>
<evidence type="ECO:0000313" key="7">
    <source>
        <dbReference type="EMBL" id="MDR5591357.1"/>
    </source>
</evidence>
<evidence type="ECO:0000256" key="3">
    <source>
        <dbReference type="ARBA" id="ARBA00022692"/>
    </source>
</evidence>